<proteinExistence type="predicted"/>
<gene>
    <name evidence="1" type="ORF">GALL_543930</name>
</gene>
<name>A0A1J5PFM8_9ZZZZ</name>
<organism evidence="1">
    <name type="scientific">mine drainage metagenome</name>
    <dbReference type="NCBI Taxonomy" id="410659"/>
    <lineage>
        <taxon>unclassified sequences</taxon>
        <taxon>metagenomes</taxon>
        <taxon>ecological metagenomes</taxon>
    </lineage>
</organism>
<evidence type="ECO:0000313" key="1">
    <source>
        <dbReference type="EMBL" id="OIQ64059.1"/>
    </source>
</evidence>
<dbReference type="AlphaFoldDB" id="A0A1J5PFM8"/>
<accession>A0A1J5PFM8</accession>
<protein>
    <submittedName>
        <fullName evidence="1">Uncharacterized protein</fullName>
    </submittedName>
</protein>
<reference evidence="1" key="1">
    <citation type="submission" date="2016-10" db="EMBL/GenBank/DDBJ databases">
        <title>Sequence of Gallionella enrichment culture.</title>
        <authorList>
            <person name="Poehlein A."/>
            <person name="Muehling M."/>
            <person name="Daniel R."/>
        </authorList>
    </citation>
    <scope>NUCLEOTIDE SEQUENCE</scope>
</reference>
<sequence>MVACMLLHRDRFAGHHGFVDRTVSLHDLTIHRDLFAGTHAQHITHLHLLQWNVFLLAVTADNACSLGRQAQQQFDRRVGAATRPQFQHLSQQHQRGNHRSCFEIDWQRTIRSAQRRRENVRHKSADHAVNPSHAYAQCDQGEHVEMPGKQRCPATLKERPTTPQHDWCSQYEFDELQLGK</sequence>
<dbReference type="AntiFam" id="ANF00076">
    <property type="entry name" value="Shadow ORF (opposite copA)"/>
</dbReference>
<comment type="caution">
    <text evidence="1">The sequence shown here is derived from an EMBL/GenBank/DDBJ whole genome shotgun (WGS) entry which is preliminary data.</text>
</comment>
<dbReference type="EMBL" id="MLJW01008454">
    <property type="protein sequence ID" value="OIQ64059.1"/>
    <property type="molecule type" value="Genomic_DNA"/>
</dbReference>